<dbReference type="EMBL" id="JYDC01000010">
    <property type="protein sequence ID" value="KZL43186.1"/>
    <property type="molecule type" value="Genomic_DNA"/>
</dbReference>
<sequence length="65" mass="7266">MAADTPFALIAMVHSFCYNWCPARLYCVQTEADSHQAMVANAVVQTGQSVIVFLFMMFSLAFLKQ</sequence>
<feature type="transmembrane region" description="Helical" evidence="1">
    <location>
        <begin position="42"/>
        <end position="63"/>
    </location>
</feature>
<protein>
    <submittedName>
        <fullName evidence="2">Uncharacterized protein</fullName>
    </submittedName>
</protein>
<evidence type="ECO:0000313" key="3">
    <source>
        <dbReference type="Proteomes" id="UP000076480"/>
    </source>
</evidence>
<reference evidence="2 3" key="1">
    <citation type="submission" date="2015-02" db="EMBL/GenBank/DDBJ databases">
        <title>Draft genome sequence of Lactobacillus collinoides CUPV2371 isolated from a natural cider, the first genome sequence of a strain of this species.</title>
        <authorList>
            <person name="Puertas A.I."/>
            <person name="Spano G."/>
            <person name="Capozzi V."/>
            <person name="Lamontanara A."/>
            <person name="Orru L."/>
            <person name="Duenas M.T."/>
        </authorList>
    </citation>
    <scope>NUCLEOTIDE SEQUENCE [LARGE SCALE GENOMIC DNA]</scope>
    <source>
        <strain evidence="2 3">237</strain>
    </source>
</reference>
<dbReference type="Proteomes" id="UP000076480">
    <property type="component" value="Unassembled WGS sequence"/>
</dbReference>
<accession>A0A166HU60</accession>
<gene>
    <name evidence="2" type="ORF">TY91_00830</name>
</gene>
<comment type="caution">
    <text evidence="2">The sequence shown here is derived from an EMBL/GenBank/DDBJ whole genome shotgun (WGS) entry which is preliminary data.</text>
</comment>
<evidence type="ECO:0000313" key="2">
    <source>
        <dbReference type="EMBL" id="KZL43186.1"/>
    </source>
</evidence>
<dbReference type="PATRIC" id="fig|33960.6.peg.16"/>
<evidence type="ECO:0000256" key="1">
    <source>
        <dbReference type="SAM" id="Phobius"/>
    </source>
</evidence>
<organism evidence="2 3">
    <name type="scientific">Secundilactobacillus collinoides</name>
    <name type="common">Lactobacillus collinoides</name>
    <dbReference type="NCBI Taxonomy" id="33960"/>
    <lineage>
        <taxon>Bacteria</taxon>
        <taxon>Bacillati</taxon>
        <taxon>Bacillota</taxon>
        <taxon>Bacilli</taxon>
        <taxon>Lactobacillales</taxon>
        <taxon>Lactobacillaceae</taxon>
        <taxon>Secundilactobacillus</taxon>
    </lineage>
</organism>
<name>A0A166HU60_SECCO</name>
<keyword evidence="3" id="KW-1185">Reference proteome</keyword>
<keyword evidence="1" id="KW-0472">Membrane</keyword>
<dbReference type="AlphaFoldDB" id="A0A166HU60"/>
<keyword evidence="1" id="KW-0812">Transmembrane</keyword>
<keyword evidence="1" id="KW-1133">Transmembrane helix</keyword>
<proteinExistence type="predicted"/>